<protein>
    <recommendedName>
        <fullName evidence="4">ABC transporter domain-containing protein</fullName>
    </recommendedName>
</protein>
<feature type="domain" description="ABC transporter" evidence="4">
    <location>
        <begin position="17"/>
        <end position="245"/>
    </location>
</feature>
<dbReference type="Pfam" id="PF00005">
    <property type="entry name" value="ABC_tran"/>
    <property type="match status" value="1"/>
</dbReference>
<dbReference type="CDD" id="cd03230">
    <property type="entry name" value="ABC_DR_subfamily_A"/>
    <property type="match status" value="1"/>
</dbReference>
<dbReference type="EMBL" id="UINC01049066">
    <property type="protein sequence ID" value="SVB60377.1"/>
    <property type="molecule type" value="Genomic_DNA"/>
</dbReference>
<evidence type="ECO:0000256" key="1">
    <source>
        <dbReference type="ARBA" id="ARBA00022448"/>
    </source>
</evidence>
<accession>A0A382FE34</accession>
<evidence type="ECO:0000259" key="4">
    <source>
        <dbReference type="PROSITE" id="PS50893"/>
    </source>
</evidence>
<dbReference type="InterPro" id="IPR003593">
    <property type="entry name" value="AAA+_ATPase"/>
</dbReference>
<dbReference type="InterPro" id="IPR017871">
    <property type="entry name" value="ABC_transporter-like_CS"/>
</dbReference>
<dbReference type="PROSITE" id="PS00211">
    <property type="entry name" value="ABC_TRANSPORTER_1"/>
    <property type="match status" value="1"/>
</dbReference>
<sequence>MMRKTAYSKIQKEPLGIRVKDLSKSFGAASVLSRLDLTLERGKRLVVFGRNGSGKTTLLKLLSTRYRPDNGEIWINGNSSHLEPNAIRRSIGVVLHDPMLYEDMSCKENLRFFGNMFDLDDLSDRISDVLGKVNLVSQKEQKARDLSHGMQKRLSIAKALLHDPDVLLLDEPESGLDKQMLDDLGPFLFKSARGNRTIVMATHNSEIGLKWADEVAFLSKGTIVYRASRVDMDEGRFHDIFLEQLESAS</sequence>
<dbReference type="PROSITE" id="PS50893">
    <property type="entry name" value="ABC_TRANSPORTER_2"/>
    <property type="match status" value="1"/>
</dbReference>
<dbReference type="GO" id="GO:0005524">
    <property type="term" value="F:ATP binding"/>
    <property type="evidence" value="ECO:0007669"/>
    <property type="project" value="UniProtKB-KW"/>
</dbReference>
<dbReference type="PANTHER" id="PTHR42939">
    <property type="entry name" value="ABC TRANSPORTER ATP-BINDING PROTEIN ALBC-RELATED"/>
    <property type="match status" value="1"/>
</dbReference>
<evidence type="ECO:0000256" key="2">
    <source>
        <dbReference type="ARBA" id="ARBA00022741"/>
    </source>
</evidence>
<dbReference type="SMART" id="SM00382">
    <property type="entry name" value="AAA"/>
    <property type="match status" value="1"/>
</dbReference>
<keyword evidence="2" id="KW-0547">Nucleotide-binding</keyword>
<dbReference type="InterPro" id="IPR051782">
    <property type="entry name" value="ABC_Transporter_VariousFunc"/>
</dbReference>
<keyword evidence="3" id="KW-0067">ATP-binding</keyword>
<dbReference type="PANTHER" id="PTHR42939:SF1">
    <property type="entry name" value="ABC TRANSPORTER ATP-BINDING PROTEIN ALBC-RELATED"/>
    <property type="match status" value="1"/>
</dbReference>
<dbReference type="AlphaFoldDB" id="A0A382FE34"/>
<gene>
    <name evidence="5" type="ORF">METZ01_LOCUS213231</name>
</gene>
<dbReference type="SUPFAM" id="SSF52540">
    <property type="entry name" value="P-loop containing nucleoside triphosphate hydrolases"/>
    <property type="match status" value="1"/>
</dbReference>
<keyword evidence="1" id="KW-0813">Transport</keyword>
<dbReference type="Gene3D" id="3.40.50.300">
    <property type="entry name" value="P-loop containing nucleotide triphosphate hydrolases"/>
    <property type="match status" value="1"/>
</dbReference>
<evidence type="ECO:0000256" key="3">
    <source>
        <dbReference type="ARBA" id="ARBA00022840"/>
    </source>
</evidence>
<reference evidence="5" key="1">
    <citation type="submission" date="2018-05" db="EMBL/GenBank/DDBJ databases">
        <authorList>
            <person name="Lanie J.A."/>
            <person name="Ng W.-L."/>
            <person name="Kazmierczak K.M."/>
            <person name="Andrzejewski T.M."/>
            <person name="Davidsen T.M."/>
            <person name="Wayne K.J."/>
            <person name="Tettelin H."/>
            <person name="Glass J.I."/>
            <person name="Rusch D."/>
            <person name="Podicherti R."/>
            <person name="Tsui H.-C.T."/>
            <person name="Winkler M.E."/>
        </authorList>
    </citation>
    <scope>NUCLEOTIDE SEQUENCE</scope>
</reference>
<dbReference type="InterPro" id="IPR027417">
    <property type="entry name" value="P-loop_NTPase"/>
</dbReference>
<organism evidence="5">
    <name type="scientific">marine metagenome</name>
    <dbReference type="NCBI Taxonomy" id="408172"/>
    <lineage>
        <taxon>unclassified sequences</taxon>
        <taxon>metagenomes</taxon>
        <taxon>ecological metagenomes</taxon>
    </lineage>
</organism>
<proteinExistence type="predicted"/>
<name>A0A382FE34_9ZZZZ</name>
<evidence type="ECO:0000313" key="5">
    <source>
        <dbReference type="EMBL" id="SVB60377.1"/>
    </source>
</evidence>
<dbReference type="InterPro" id="IPR003439">
    <property type="entry name" value="ABC_transporter-like_ATP-bd"/>
</dbReference>
<dbReference type="GO" id="GO:0016887">
    <property type="term" value="F:ATP hydrolysis activity"/>
    <property type="evidence" value="ECO:0007669"/>
    <property type="project" value="InterPro"/>
</dbReference>